<organism evidence="3 4">
    <name type="scientific">Qipengyuania soli</name>
    <dbReference type="NCBI Taxonomy" id="2782568"/>
    <lineage>
        <taxon>Bacteria</taxon>
        <taxon>Pseudomonadati</taxon>
        <taxon>Pseudomonadota</taxon>
        <taxon>Alphaproteobacteria</taxon>
        <taxon>Sphingomonadales</taxon>
        <taxon>Erythrobacteraceae</taxon>
        <taxon>Qipengyuania</taxon>
    </lineage>
</organism>
<evidence type="ECO:0000313" key="4">
    <source>
        <dbReference type="Proteomes" id="UP000594459"/>
    </source>
</evidence>
<feature type="transmembrane region" description="Helical" evidence="1">
    <location>
        <begin position="174"/>
        <end position="194"/>
    </location>
</feature>
<protein>
    <submittedName>
        <fullName evidence="3">PH domain-containing protein</fullName>
    </submittedName>
</protein>
<dbReference type="PANTHER" id="PTHR34473">
    <property type="entry name" value="UPF0699 TRANSMEMBRANE PROTEIN YDBS"/>
    <property type="match status" value="1"/>
</dbReference>
<dbReference type="Proteomes" id="UP000594459">
    <property type="component" value="Chromosome"/>
</dbReference>
<dbReference type="KEGG" id="qso:IRL76_12340"/>
<feature type="domain" description="YdbS-like PH" evidence="2">
    <location>
        <begin position="62"/>
        <end position="139"/>
    </location>
</feature>
<feature type="domain" description="YdbS-like PH" evidence="2">
    <location>
        <begin position="259"/>
        <end position="317"/>
    </location>
</feature>
<dbReference type="InterPro" id="IPR005182">
    <property type="entry name" value="YdbS-like_PH"/>
</dbReference>
<proteinExistence type="predicted"/>
<keyword evidence="1" id="KW-1133">Transmembrane helix</keyword>
<feature type="transmembrane region" description="Helical" evidence="1">
    <location>
        <begin position="12"/>
        <end position="30"/>
    </location>
</feature>
<dbReference type="PANTHER" id="PTHR34473:SF2">
    <property type="entry name" value="UPF0699 TRANSMEMBRANE PROTEIN YDBT"/>
    <property type="match status" value="1"/>
</dbReference>
<reference evidence="3 4" key="1">
    <citation type="submission" date="2020-11" db="EMBL/GenBank/DDBJ databases">
        <title>The genome sequence of Erythrobacter sp. 6D36.</title>
        <authorList>
            <person name="Liu Y."/>
        </authorList>
    </citation>
    <scope>NUCLEOTIDE SEQUENCE [LARGE SCALE GENOMIC DNA]</scope>
    <source>
        <strain evidence="3 4">6D36</strain>
    </source>
</reference>
<dbReference type="AlphaFoldDB" id="A0A7S8F782"/>
<feature type="transmembrane region" description="Helical" evidence="1">
    <location>
        <begin position="359"/>
        <end position="378"/>
    </location>
</feature>
<sequence>MRTDPRTFAVKAATMLTQLVVPIAFASVTIFDKGDVGDWALYFLPIVVTVVGANFAIAYLRWTRLTYAVRESDIRVESGLLSRTARSVPYERIQDVSLEQKFIPRLFGLTEVKFETGAGGGDDLKLAYLSETEGERLRQLVRARRDGGAEPVDAEAEQVEEPTELLFEMSPKRVLTFGLFEFSLAVVAVVFGAAQQFDFLLPFEIWDVRAWRNALSGPGHWLAELGFAAQALAAIAATISLLLVGTVTGVTRTALREWNFRLERTDKGLRRRRGMFTRTDVVMPVHRVQALTVKTGFIRRLFGWHALGVVSLASDSASANHEAAPFAQMVEIAPIVETTGFALPGEGLQWGGRSAKASFDAAALDFAILGLAAIPVAIFSPWQWAALLPLGAGVFSAVRQYYLHRFDRHAMSGRYLYSRHGWLAPKLTIGSRTKLQSVEIVQGPIARRRGYAKLSLGLAGGHFAIEAVDLDHAREWRRAILASIATTDFSELSDAASPPIRSGA</sequence>
<gene>
    <name evidence="3" type="ORF">IRL76_12340</name>
</gene>
<name>A0A7S8F782_9SPHN</name>
<dbReference type="Pfam" id="PF03703">
    <property type="entry name" value="bPH_2"/>
    <property type="match status" value="3"/>
</dbReference>
<feature type="transmembrane region" description="Helical" evidence="1">
    <location>
        <begin position="42"/>
        <end position="60"/>
    </location>
</feature>
<feature type="transmembrane region" description="Helical" evidence="1">
    <location>
        <begin position="227"/>
        <end position="251"/>
    </location>
</feature>
<dbReference type="EMBL" id="CP064654">
    <property type="protein sequence ID" value="QPD00530.1"/>
    <property type="molecule type" value="Genomic_DNA"/>
</dbReference>
<keyword evidence="1" id="KW-0812">Transmembrane</keyword>
<dbReference type="PIRSF" id="PIRSF026631">
    <property type="entry name" value="UCP026631"/>
    <property type="match status" value="1"/>
</dbReference>
<evidence type="ECO:0000259" key="2">
    <source>
        <dbReference type="Pfam" id="PF03703"/>
    </source>
</evidence>
<keyword evidence="4" id="KW-1185">Reference proteome</keyword>
<feature type="domain" description="YdbS-like PH" evidence="2">
    <location>
        <begin position="411"/>
        <end position="479"/>
    </location>
</feature>
<evidence type="ECO:0000313" key="3">
    <source>
        <dbReference type="EMBL" id="QPD00530.1"/>
    </source>
</evidence>
<dbReference type="InterPro" id="IPR014529">
    <property type="entry name" value="UCP026631"/>
</dbReference>
<keyword evidence="1" id="KW-0472">Membrane</keyword>
<evidence type="ECO:0000256" key="1">
    <source>
        <dbReference type="SAM" id="Phobius"/>
    </source>
</evidence>
<accession>A0A7S8F782</accession>